<comment type="caution">
    <text evidence="12">The sequence shown here is derived from an EMBL/GenBank/DDBJ whole genome shotgun (WGS) entry which is preliminary data.</text>
</comment>
<evidence type="ECO:0000256" key="1">
    <source>
        <dbReference type="ARBA" id="ARBA00002356"/>
    </source>
</evidence>
<comment type="similarity">
    <text evidence="7">Belongs to the OMP decarboxylase family. Type 1 subfamily.</text>
</comment>
<feature type="binding site" evidence="7 9">
    <location>
        <position position="37"/>
    </location>
    <ligand>
        <name>substrate</name>
    </ligand>
</feature>
<dbReference type="Gene3D" id="3.20.20.70">
    <property type="entry name" value="Aldolase class I"/>
    <property type="match status" value="1"/>
</dbReference>
<sequence>MIMPDVREKLIVGLDVSTREEAARLVETLGDTVSTYKIGYQLAYSGGLSLVGELAAAGKSVFLDLKLLDIPNTVAKGVESALSLGASMLTVHAYPHAMRAAAEAARGSDLLVLGVTVLTALDDDDLKDAGYSRSVDDLVAMRAQAAREIGIGGLVASAAEARSIRSLIGPQMALVTPGIRPAGAESGDQKRVVEPADALRAGASHLVVARPIIAAEDPLEAARSILVEMSAAA</sequence>
<dbReference type="NCBIfam" id="TIGR01740">
    <property type="entry name" value="pyrF"/>
    <property type="match status" value="1"/>
</dbReference>
<evidence type="ECO:0000256" key="6">
    <source>
        <dbReference type="ARBA" id="ARBA00049157"/>
    </source>
</evidence>
<comment type="subunit">
    <text evidence="7">Homodimer.</text>
</comment>
<dbReference type="InterPro" id="IPR018089">
    <property type="entry name" value="OMPdecase_AS"/>
</dbReference>
<dbReference type="Pfam" id="PF00215">
    <property type="entry name" value="OMPdecase"/>
    <property type="match status" value="1"/>
</dbReference>
<dbReference type="CDD" id="cd04725">
    <property type="entry name" value="OMP_decarboxylase_like"/>
    <property type="match status" value="1"/>
</dbReference>
<feature type="binding site" evidence="9">
    <location>
        <position position="209"/>
    </location>
    <ligand>
        <name>substrate</name>
    </ligand>
</feature>
<evidence type="ECO:0000256" key="7">
    <source>
        <dbReference type="HAMAP-Rule" id="MF_01200"/>
    </source>
</evidence>
<evidence type="ECO:0000256" key="3">
    <source>
        <dbReference type="ARBA" id="ARBA00022793"/>
    </source>
</evidence>
<comment type="catalytic activity">
    <reaction evidence="6 7 10">
        <text>orotidine 5'-phosphate + H(+) = UMP + CO2</text>
        <dbReference type="Rhea" id="RHEA:11596"/>
        <dbReference type="ChEBI" id="CHEBI:15378"/>
        <dbReference type="ChEBI" id="CHEBI:16526"/>
        <dbReference type="ChEBI" id="CHEBI:57538"/>
        <dbReference type="ChEBI" id="CHEBI:57865"/>
        <dbReference type="EC" id="4.1.1.23"/>
    </reaction>
</comment>
<keyword evidence="13" id="KW-1185">Reference proteome</keyword>
<comment type="function">
    <text evidence="1 7">Catalyzes the decarboxylation of orotidine 5'-monophosphate (OMP) to uridine 5'-monophosphate (UMP).</text>
</comment>
<dbReference type="InterPro" id="IPR014732">
    <property type="entry name" value="OMPdecase"/>
</dbReference>
<feature type="binding site" evidence="7 9">
    <location>
        <position position="210"/>
    </location>
    <ligand>
        <name>substrate</name>
    </ligand>
</feature>
<evidence type="ECO:0000256" key="10">
    <source>
        <dbReference type="RuleBase" id="RU000512"/>
    </source>
</evidence>
<dbReference type="AlphaFoldDB" id="Q0G495"/>
<dbReference type="InterPro" id="IPR011060">
    <property type="entry name" value="RibuloseP-bd_barrel"/>
</dbReference>
<dbReference type="STRING" id="217511.GCA_001463845_02323"/>
<dbReference type="InterPro" id="IPR047596">
    <property type="entry name" value="OMPdecase_bac"/>
</dbReference>
<comment type="pathway">
    <text evidence="2 7 10">Pyrimidine metabolism; UMP biosynthesis via de novo pathway; UMP from orotate: step 2/2.</text>
</comment>
<feature type="active site" description="For OMPdecase activity" evidence="8">
    <location>
        <position position="69"/>
    </location>
</feature>
<keyword evidence="5 7" id="KW-0456">Lyase</keyword>
<accession>Q0G495</accession>
<dbReference type="GO" id="GO:0006207">
    <property type="term" value="P:'de novo' pyrimidine nucleobase biosynthetic process"/>
    <property type="evidence" value="ECO:0007669"/>
    <property type="project" value="InterPro"/>
</dbReference>
<evidence type="ECO:0000313" key="12">
    <source>
        <dbReference type="EMBL" id="EAU41586.1"/>
    </source>
</evidence>
<feature type="binding site" evidence="7 9">
    <location>
        <position position="15"/>
    </location>
    <ligand>
        <name>substrate</name>
    </ligand>
</feature>
<evidence type="ECO:0000256" key="4">
    <source>
        <dbReference type="ARBA" id="ARBA00022975"/>
    </source>
</evidence>
<dbReference type="RefSeq" id="WP_007067961.1">
    <property type="nucleotide sequence ID" value="NZ_DS022272.1"/>
</dbReference>
<dbReference type="eggNOG" id="COG0284">
    <property type="taxonomic scope" value="Bacteria"/>
</dbReference>
<evidence type="ECO:0000256" key="9">
    <source>
        <dbReference type="PIRSR" id="PIRSR614732-2"/>
    </source>
</evidence>
<dbReference type="SMART" id="SM00934">
    <property type="entry name" value="OMPdecase"/>
    <property type="match status" value="1"/>
</dbReference>
<feature type="binding site" evidence="7 9">
    <location>
        <position position="180"/>
    </location>
    <ligand>
        <name>substrate</name>
    </ligand>
</feature>
<evidence type="ECO:0000313" key="13">
    <source>
        <dbReference type="Proteomes" id="UP000004310"/>
    </source>
</evidence>
<feature type="binding site" evidence="7 9">
    <location>
        <position position="189"/>
    </location>
    <ligand>
        <name>substrate</name>
    </ligand>
</feature>
<evidence type="ECO:0000256" key="8">
    <source>
        <dbReference type="PIRSR" id="PIRSR614732-1"/>
    </source>
</evidence>
<dbReference type="GO" id="GO:0004590">
    <property type="term" value="F:orotidine-5'-phosphate decarboxylase activity"/>
    <property type="evidence" value="ECO:0007669"/>
    <property type="project" value="UniProtKB-UniRule"/>
</dbReference>
<feature type="active site" description="For OMPdecase activity" evidence="8">
    <location>
        <position position="64"/>
    </location>
</feature>
<feature type="active site" description="Proton donor" evidence="7">
    <location>
        <position position="66"/>
    </location>
</feature>
<organism evidence="12 13">
    <name type="scientific">Fulvimarina pelagi HTCC2506</name>
    <dbReference type="NCBI Taxonomy" id="314231"/>
    <lineage>
        <taxon>Bacteria</taxon>
        <taxon>Pseudomonadati</taxon>
        <taxon>Pseudomonadota</taxon>
        <taxon>Alphaproteobacteria</taxon>
        <taxon>Hyphomicrobiales</taxon>
        <taxon>Aurantimonadaceae</taxon>
        <taxon>Fulvimarina</taxon>
    </lineage>
</organism>
<feature type="binding site" evidence="7">
    <location>
        <begin position="64"/>
        <end position="73"/>
    </location>
    <ligand>
        <name>substrate</name>
    </ligand>
</feature>
<name>Q0G495_9HYPH</name>
<dbReference type="PANTHER" id="PTHR32119">
    <property type="entry name" value="OROTIDINE 5'-PHOSPHATE DECARBOXYLASE"/>
    <property type="match status" value="1"/>
</dbReference>
<evidence type="ECO:0000256" key="5">
    <source>
        <dbReference type="ARBA" id="ARBA00023239"/>
    </source>
</evidence>
<dbReference type="SUPFAM" id="SSF51366">
    <property type="entry name" value="Ribulose-phoshate binding barrel"/>
    <property type="match status" value="1"/>
</dbReference>
<feature type="binding site" evidence="7 9">
    <location>
        <position position="119"/>
    </location>
    <ligand>
        <name>substrate</name>
    </ligand>
</feature>
<dbReference type="Proteomes" id="UP000004310">
    <property type="component" value="Unassembled WGS sequence"/>
</dbReference>
<protein>
    <recommendedName>
        <fullName evidence="7">Orotidine 5'-phosphate decarboxylase</fullName>
        <ecNumber evidence="7">4.1.1.23</ecNumber>
    </recommendedName>
    <alternativeName>
        <fullName evidence="7">OMP decarboxylase</fullName>
        <shortName evidence="7">OMPDCase</shortName>
        <shortName evidence="7">OMPdecase</shortName>
    </alternativeName>
</protein>
<dbReference type="PANTHER" id="PTHR32119:SF2">
    <property type="entry name" value="OROTIDINE 5'-PHOSPHATE DECARBOXYLASE"/>
    <property type="match status" value="1"/>
</dbReference>
<dbReference type="GO" id="GO:0044205">
    <property type="term" value="P:'de novo' UMP biosynthetic process"/>
    <property type="evidence" value="ECO:0007669"/>
    <property type="project" value="UniProtKB-UniRule"/>
</dbReference>
<keyword evidence="4 7" id="KW-0665">Pyrimidine biosynthesis</keyword>
<dbReference type="UniPathway" id="UPA00070">
    <property type="reaction ID" value="UER00120"/>
</dbReference>
<dbReference type="EMBL" id="AATP01000002">
    <property type="protein sequence ID" value="EAU41586.1"/>
    <property type="molecule type" value="Genomic_DNA"/>
</dbReference>
<gene>
    <name evidence="7" type="primary">pyrF</name>
    <name evidence="12" type="ORF">FP2506_14174</name>
</gene>
<dbReference type="HAMAP" id="MF_01200_B">
    <property type="entry name" value="OMPdecase_type1_B"/>
    <property type="match status" value="1"/>
</dbReference>
<feature type="domain" description="Orotidine 5'-phosphate decarboxylase" evidence="11">
    <location>
        <begin position="9"/>
        <end position="225"/>
    </location>
</feature>
<feature type="active site" description="For OMPdecase activity" evidence="8">
    <location>
        <position position="66"/>
    </location>
</feature>
<dbReference type="EC" id="4.1.1.23" evidence="7"/>
<keyword evidence="3 7" id="KW-0210">Decarboxylase</keyword>
<proteinExistence type="inferred from homology"/>
<evidence type="ECO:0000256" key="2">
    <source>
        <dbReference type="ARBA" id="ARBA00004861"/>
    </source>
</evidence>
<dbReference type="InterPro" id="IPR001754">
    <property type="entry name" value="OMPdeCOase_dom"/>
</dbReference>
<dbReference type="HOGENOM" id="CLU_067069_1_0_5"/>
<dbReference type="PROSITE" id="PS00156">
    <property type="entry name" value="OMPDECASE"/>
    <property type="match status" value="1"/>
</dbReference>
<dbReference type="GO" id="GO:0005829">
    <property type="term" value="C:cytosol"/>
    <property type="evidence" value="ECO:0007669"/>
    <property type="project" value="TreeGrafter"/>
</dbReference>
<evidence type="ECO:0000259" key="11">
    <source>
        <dbReference type="SMART" id="SM00934"/>
    </source>
</evidence>
<comment type="caution">
    <text evidence="7">Lacks conserved residue(s) required for the propagation of feature annotation.</text>
</comment>
<dbReference type="InterPro" id="IPR013785">
    <property type="entry name" value="Aldolase_TIM"/>
</dbReference>
<dbReference type="NCBIfam" id="NF001273">
    <property type="entry name" value="PRK00230.1"/>
    <property type="match status" value="1"/>
</dbReference>
<reference evidence="12 13" key="1">
    <citation type="journal article" date="2010" name="J. Bacteriol.">
        <title>Genome sequence of Fulvimarina pelagi HTCC2506T, a Mn(II)-oxidizing alphaproteobacterium possessing an aerobic anoxygenic photosynthetic gene cluster and Xanthorhodopsin.</title>
        <authorList>
            <person name="Kang I."/>
            <person name="Oh H.M."/>
            <person name="Lim S.I."/>
            <person name="Ferriera S."/>
            <person name="Giovannoni S.J."/>
            <person name="Cho J.C."/>
        </authorList>
    </citation>
    <scope>NUCLEOTIDE SEQUENCE [LARGE SCALE GENOMIC DNA]</scope>
    <source>
        <strain evidence="12 13">HTCC2506</strain>
    </source>
</reference>